<dbReference type="Gene3D" id="3.20.20.140">
    <property type="entry name" value="Metal-dependent hydrolases"/>
    <property type="match status" value="1"/>
</dbReference>
<dbReference type="Pfam" id="PF01979">
    <property type="entry name" value="Amidohydro_1"/>
    <property type="match status" value="1"/>
</dbReference>
<evidence type="ECO:0000256" key="6">
    <source>
        <dbReference type="ARBA" id="ARBA00055040"/>
    </source>
</evidence>
<name>A0A0Q3PNV8_9HYPH</name>
<dbReference type="GO" id="GO:0016812">
    <property type="term" value="F:hydrolase activity, acting on carbon-nitrogen (but not peptide) bonds, in cyclic amides"/>
    <property type="evidence" value="ECO:0007669"/>
    <property type="project" value="TreeGrafter"/>
</dbReference>
<dbReference type="InterPro" id="IPR006680">
    <property type="entry name" value="Amidohydro-rel"/>
</dbReference>
<dbReference type="AlphaFoldDB" id="A0A0Q3PNV8"/>
<keyword evidence="3" id="KW-0597">Phosphoprotein</keyword>
<dbReference type="PANTHER" id="PTHR11647:SF1">
    <property type="entry name" value="COLLAPSIN RESPONSE MEDIATOR PROTEIN"/>
    <property type="match status" value="1"/>
</dbReference>
<evidence type="ECO:0000256" key="5">
    <source>
        <dbReference type="ARBA" id="ARBA00022801"/>
    </source>
</evidence>
<protein>
    <recommendedName>
        <fullName evidence="7">D-hydantoinase</fullName>
    </recommendedName>
</protein>
<evidence type="ECO:0000256" key="8">
    <source>
        <dbReference type="PIRSR" id="PIRSR611778-50"/>
    </source>
</evidence>
<dbReference type="InterPro" id="IPR032466">
    <property type="entry name" value="Metal_Hydrolase"/>
</dbReference>
<dbReference type="GO" id="GO:0005829">
    <property type="term" value="C:cytosol"/>
    <property type="evidence" value="ECO:0007669"/>
    <property type="project" value="TreeGrafter"/>
</dbReference>
<dbReference type="PANTHER" id="PTHR11647">
    <property type="entry name" value="HYDRANTOINASE/DIHYDROPYRIMIDINASE FAMILY MEMBER"/>
    <property type="match status" value="1"/>
</dbReference>
<comment type="function">
    <text evidence="6">Catalyzes the stereospecific hydrolysis of the cyclic amide bond of D-hydantoin derivatives.</text>
</comment>
<dbReference type="Proteomes" id="UP000190130">
    <property type="component" value="Unassembled WGS sequence"/>
</dbReference>
<accession>A0A0Q3PNV8</accession>
<evidence type="ECO:0000256" key="3">
    <source>
        <dbReference type="ARBA" id="ARBA00022553"/>
    </source>
</evidence>
<dbReference type="Gene3D" id="2.30.40.10">
    <property type="entry name" value="Urease, subunit C, domain 1"/>
    <property type="match status" value="1"/>
</dbReference>
<evidence type="ECO:0000313" key="13">
    <source>
        <dbReference type="Proteomes" id="UP000190130"/>
    </source>
</evidence>
<feature type="domain" description="Amidohydrolase-related" evidence="9">
    <location>
        <begin position="49"/>
        <end position="436"/>
    </location>
</feature>
<organism evidence="10 12">
    <name type="scientific">Bosea thiooxidans</name>
    <dbReference type="NCBI Taxonomy" id="53254"/>
    <lineage>
        <taxon>Bacteria</taxon>
        <taxon>Pseudomonadati</taxon>
        <taxon>Pseudomonadota</taxon>
        <taxon>Alphaproteobacteria</taxon>
        <taxon>Hyphomicrobiales</taxon>
        <taxon>Boseaceae</taxon>
        <taxon>Bosea</taxon>
    </lineage>
</organism>
<dbReference type="InterPro" id="IPR011778">
    <property type="entry name" value="Hydantoinase/dihydroPyrase"/>
</dbReference>
<gene>
    <name evidence="10" type="ORF">ARD30_03760</name>
    <name evidence="11" type="ORF">SAMN05660750_02329</name>
</gene>
<feature type="modified residue" description="N6-carboxylysine" evidence="8">
    <location>
        <position position="150"/>
    </location>
</feature>
<evidence type="ECO:0000256" key="7">
    <source>
        <dbReference type="ARBA" id="ARBA00068457"/>
    </source>
</evidence>
<comment type="PTM">
    <text evidence="8">Carbamylation allows a single lysine to coordinate two divalent metal cations.</text>
</comment>
<dbReference type="EMBL" id="LMAR01000023">
    <property type="protein sequence ID" value="KQK31526.1"/>
    <property type="molecule type" value="Genomic_DNA"/>
</dbReference>
<evidence type="ECO:0000313" key="10">
    <source>
        <dbReference type="EMBL" id="KQK31526.1"/>
    </source>
</evidence>
<evidence type="ECO:0000256" key="2">
    <source>
        <dbReference type="ARBA" id="ARBA00008829"/>
    </source>
</evidence>
<reference evidence="11 13" key="2">
    <citation type="submission" date="2017-02" db="EMBL/GenBank/DDBJ databases">
        <authorList>
            <person name="Peterson S.W."/>
        </authorList>
    </citation>
    <scope>NUCLEOTIDE SEQUENCE [LARGE SCALE GENOMIC DNA]</scope>
    <source>
        <strain evidence="11 13">DSM 9653</strain>
    </source>
</reference>
<dbReference type="SUPFAM" id="SSF51338">
    <property type="entry name" value="Composite domain of metallo-dependent hydrolases"/>
    <property type="match status" value="2"/>
</dbReference>
<dbReference type="CDD" id="cd01314">
    <property type="entry name" value="D-HYD"/>
    <property type="match status" value="1"/>
</dbReference>
<dbReference type="EMBL" id="FUYX01000005">
    <property type="protein sequence ID" value="SKB78488.1"/>
    <property type="molecule type" value="Genomic_DNA"/>
</dbReference>
<dbReference type="SUPFAM" id="SSF51556">
    <property type="entry name" value="Metallo-dependent hydrolases"/>
    <property type="match status" value="1"/>
</dbReference>
<sequence length="480" mass="52472">MFDLVIRNARCASSSDVFNADIGIRDGRIAELGAIGDKAPEIIDAAGRLVTPGGVDSHLHIDQRKAHDRINADDFYSGTVSAACGGTTTVLPFAPQHRGEGIAWAVGDYHERARKTVLDYNFHIVVTDPSHPDFDRDLARAAAGGLRSLKIFTTYAAVGIADRDIVTVFAAARRHGFMVMVHCENTDIIDHVTRQLLVQGHVAPKFHLASRPTIAEAEAVFRICAYAELFNVPTMIVHVSTGRSLDVIALSRAKGTTLFVETCTQYLTLDGSLLDKPGHEGAKGIFSPPIRDDANRAELWRAVADGRIDVLSSDHSPYRFDEIEKFPNGFGASFDKIASGVPGVEIRMPLLFTQCVKEGRISLPEFVRLTATNAARIYGLAPRKGDLAIGADADLCIWDENYDRVIDNTIMHHNVDFTPYEGLKVTAWPAITLSRGEVISRYHEFCGTRGRGQFVPATTTAPHHAQTEAEKELAAFGLAW</sequence>
<proteinExistence type="inferred from homology"/>
<dbReference type="GO" id="GO:0046872">
    <property type="term" value="F:metal ion binding"/>
    <property type="evidence" value="ECO:0007669"/>
    <property type="project" value="UniProtKB-KW"/>
</dbReference>
<reference evidence="10 12" key="1">
    <citation type="submission" date="2015-10" db="EMBL/GenBank/DDBJ databases">
        <title>Draft genome of Bosea thiooxidans.</title>
        <authorList>
            <person name="Wang X."/>
        </authorList>
    </citation>
    <scope>NUCLEOTIDE SEQUENCE [LARGE SCALE GENOMIC DNA]</scope>
    <source>
        <strain evidence="10 12">CGMCC 9174</strain>
    </source>
</reference>
<dbReference type="RefSeq" id="WP_055727292.1">
    <property type="nucleotide sequence ID" value="NZ_FUYX01000005.1"/>
</dbReference>
<evidence type="ECO:0000256" key="1">
    <source>
        <dbReference type="ARBA" id="ARBA00001947"/>
    </source>
</evidence>
<evidence type="ECO:0000256" key="4">
    <source>
        <dbReference type="ARBA" id="ARBA00022723"/>
    </source>
</evidence>
<dbReference type="STRING" id="53254.SAMN05660750_02329"/>
<dbReference type="InterPro" id="IPR011059">
    <property type="entry name" value="Metal-dep_hydrolase_composite"/>
</dbReference>
<dbReference type="OrthoDB" id="9775759at2"/>
<keyword evidence="12" id="KW-1185">Reference proteome</keyword>
<dbReference type="NCBIfam" id="TIGR02033">
    <property type="entry name" value="D-hydantoinase"/>
    <property type="match status" value="1"/>
</dbReference>
<evidence type="ECO:0000259" key="9">
    <source>
        <dbReference type="Pfam" id="PF01979"/>
    </source>
</evidence>
<evidence type="ECO:0000313" key="12">
    <source>
        <dbReference type="Proteomes" id="UP000051562"/>
    </source>
</evidence>
<comment type="cofactor">
    <cofactor evidence="1">
        <name>Zn(2+)</name>
        <dbReference type="ChEBI" id="CHEBI:29105"/>
    </cofactor>
</comment>
<dbReference type="Proteomes" id="UP000051562">
    <property type="component" value="Unassembled WGS sequence"/>
</dbReference>
<comment type="similarity">
    <text evidence="2">Belongs to the metallo-dependent hydrolases superfamily. Hydantoinase/dihydropyrimidinase family.</text>
</comment>
<keyword evidence="5" id="KW-0378">Hydrolase</keyword>
<keyword evidence="4" id="KW-0479">Metal-binding</keyword>
<evidence type="ECO:0000313" key="11">
    <source>
        <dbReference type="EMBL" id="SKB78488.1"/>
    </source>
</evidence>
<dbReference type="FunFam" id="3.20.20.140:FF:000217">
    <property type="entry name" value="Dihydropyrimidinase-related protein 1"/>
    <property type="match status" value="1"/>
</dbReference>
<dbReference type="InterPro" id="IPR050378">
    <property type="entry name" value="Metallo-dep_Hydrolases_sf"/>
</dbReference>